<name>A0A9W8IIA2_9FUNG</name>
<gene>
    <name evidence="1" type="ORF">IWW36_000589</name>
</gene>
<dbReference type="EMBL" id="JANBUW010000006">
    <property type="protein sequence ID" value="KAJ2852010.1"/>
    <property type="molecule type" value="Genomic_DNA"/>
</dbReference>
<protein>
    <submittedName>
        <fullName evidence="1">Uncharacterized protein</fullName>
    </submittedName>
</protein>
<keyword evidence="2" id="KW-1185">Reference proteome</keyword>
<dbReference type="Proteomes" id="UP001139887">
    <property type="component" value="Unassembled WGS sequence"/>
</dbReference>
<proteinExistence type="predicted"/>
<dbReference type="AlphaFoldDB" id="A0A9W8IIA2"/>
<comment type="caution">
    <text evidence="1">The sequence shown here is derived from an EMBL/GenBank/DDBJ whole genome shotgun (WGS) entry which is preliminary data.</text>
</comment>
<reference evidence="1" key="1">
    <citation type="submission" date="2022-07" db="EMBL/GenBank/DDBJ databases">
        <title>Phylogenomic reconstructions and comparative analyses of Kickxellomycotina fungi.</title>
        <authorList>
            <person name="Reynolds N.K."/>
            <person name="Stajich J.E."/>
            <person name="Barry K."/>
            <person name="Grigoriev I.V."/>
            <person name="Crous P."/>
            <person name="Smith M.E."/>
        </authorList>
    </citation>
    <scope>NUCLEOTIDE SEQUENCE</scope>
    <source>
        <strain evidence="1">NRRL 1566</strain>
    </source>
</reference>
<organism evidence="1 2">
    <name type="scientific">Coemansia brasiliensis</name>
    <dbReference type="NCBI Taxonomy" id="2650707"/>
    <lineage>
        <taxon>Eukaryota</taxon>
        <taxon>Fungi</taxon>
        <taxon>Fungi incertae sedis</taxon>
        <taxon>Zoopagomycota</taxon>
        <taxon>Kickxellomycotina</taxon>
        <taxon>Kickxellomycetes</taxon>
        <taxon>Kickxellales</taxon>
        <taxon>Kickxellaceae</taxon>
        <taxon>Coemansia</taxon>
    </lineage>
</organism>
<dbReference type="OrthoDB" id="5529877at2759"/>
<accession>A0A9W8IIA2</accession>
<sequence>MPDPCFSNLVRQVKVRLDLESVINGSALKHLQTSAEQHMVYPRARELDYEIYFAGDDNDFNMLGAYRAIAQFLDMIDKMAPNASIVDVDIKAGSNPYYQITREALNNTLHRLFSSATQRQLKVRPGTLHAIIKPTMIQGLTSIYAVEIGKFGQLASLLHRNALTLQSLHLSFFSAGCISDMIYDGKHEVEYPVLQKLAIHWPPTIVLPLNKPTTSKPLFPALRYLNVGGLYPFADTVLLRGNDCILEYLSINAATIPSDLHAEVSMLIQRKTSLRFLKIANSHQIAGIIKYLPLSLQTLKLGQISDLLSSQEGFFPVNLVKLTIGVSLTIIEMTQLLKLLPNLSYLSSGYVDNKLLSRKNENTRQFIRQLQTRKFPASYSLRHWQAHGEQLVEWLAALECAVLLAALCPGFILSQLDKLKLDAYDRTLWSALDTSDIYTT</sequence>
<evidence type="ECO:0000313" key="1">
    <source>
        <dbReference type="EMBL" id="KAJ2852010.1"/>
    </source>
</evidence>
<evidence type="ECO:0000313" key="2">
    <source>
        <dbReference type="Proteomes" id="UP001139887"/>
    </source>
</evidence>